<name>A0ABT5UGQ6_9GAMM</name>
<reference evidence="2 3" key="1">
    <citation type="submission" date="2022-11" db="EMBL/GenBank/DDBJ databases">
        <title>Spartinivicinus poritis sp. nov., isolated from scleractinian coral Porites lutea.</title>
        <authorList>
            <person name="Zhang G."/>
            <person name="Cai L."/>
            <person name="Wei Q."/>
        </authorList>
    </citation>
    <scope>NUCLEOTIDE SEQUENCE [LARGE SCALE GENOMIC DNA]</scope>
    <source>
        <strain evidence="2 3">A2-2</strain>
    </source>
</reference>
<feature type="transmembrane region" description="Helical" evidence="1">
    <location>
        <begin position="90"/>
        <end position="112"/>
    </location>
</feature>
<dbReference type="EMBL" id="JAPMOU010000070">
    <property type="protein sequence ID" value="MDE1465573.1"/>
    <property type="molecule type" value="Genomic_DNA"/>
</dbReference>
<comment type="caution">
    <text evidence="2">The sequence shown here is derived from an EMBL/GenBank/DDBJ whole genome shotgun (WGS) entry which is preliminary data.</text>
</comment>
<protein>
    <recommendedName>
        <fullName evidence="4">ATP synthase F0 subunit 8</fullName>
    </recommendedName>
</protein>
<evidence type="ECO:0000313" key="2">
    <source>
        <dbReference type="EMBL" id="MDE1465573.1"/>
    </source>
</evidence>
<organism evidence="2 3">
    <name type="scientific">Spartinivicinus poritis</name>
    <dbReference type="NCBI Taxonomy" id="2994640"/>
    <lineage>
        <taxon>Bacteria</taxon>
        <taxon>Pseudomonadati</taxon>
        <taxon>Pseudomonadota</taxon>
        <taxon>Gammaproteobacteria</taxon>
        <taxon>Oceanospirillales</taxon>
        <taxon>Zooshikellaceae</taxon>
        <taxon>Spartinivicinus</taxon>
    </lineage>
</organism>
<keyword evidence="3" id="KW-1185">Reference proteome</keyword>
<proteinExistence type="predicted"/>
<dbReference type="Proteomes" id="UP001528823">
    <property type="component" value="Unassembled WGS sequence"/>
</dbReference>
<keyword evidence="1" id="KW-0472">Membrane</keyword>
<evidence type="ECO:0000313" key="3">
    <source>
        <dbReference type="Proteomes" id="UP001528823"/>
    </source>
</evidence>
<feature type="transmembrane region" description="Helical" evidence="1">
    <location>
        <begin position="12"/>
        <end position="33"/>
    </location>
</feature>
<keyword evidence="1" id="KW-0812">Transmembrane</keyword>
<dbReference type="RefSeq" id="WP_274691877.1">
    <property type="nucleotide sequence ID" value="NZ_JAPMOU010000070.1"/>
</dbReference>
<evidence type="ECO:0000256" key="1">
    <source>
        <dbReference type="SAM" id="Phobius"/>
    </source>
</evidence>
<evidence type="ECO:0008006" key="4">
    <source>
        <dbReference type="Google" id="ProtNLM"/>
    </source>
</evidence>
<gene>
    <name evidence="2" type="ORF">ORQ98_26790</name>
</gene>
<accession>A0ABT5UGQ6</accession>
<sequence length="115" mass="13166">MEIPNHPTAYSIVTIISTMLLTSIIQWIFLIVLKRRHRDQWYHAGTPTIWSDQSLLSAWLTIKYLQNKLYLSSGSAGGIHFCKLFRLPMVLGYWLTIAIFSVGIIVCIMNGWPPS</sequence>
<keyword evidence="1" id="KW-1133">Transmembrane helix</keyword>